<comment type="caution">
    <text evidence="1">The sequence shown here is derived from an EMBL/GenBank/DDBJ whole genome shotgun (WGS) entry which is preliminary data.</text>
</comment>
<sequence>MQNQPTYDIKRINRIRQGYDKESKKRSITESGQTAEIAYMLKFLKMHLGAVQNDSATGKPVIRLSDAKDFA</sequence>
<evidence type="ECO:0000313" key="1">
    <source>
        <dbReference type="EMBL" id="OEH86305.1"/>
    </source>
</evidence>
<dbReference type="EMBL" id="MJAT01000005">
    <property type="protein sequence ID" value="OEH86305.1"/>
    <property type="molecule type" value="Genomic_DNA"/>
</dbReference>
<accession>A0A1E5L835</accession>
<protein>
    <submittedName>
        <fullName evidence="1">Uncharacterized protein</fullName>
    </submittedName>
</protein>
<dbReference type="AlphaFoldDB" id="A0A1E5L835"/>
<evidence type="ECO:0000313" key="2">
    <source>
        <dbReference type="Proteomes" id="UP000095255"/>
    </source>
</evidence>
<proteinExistence type="predicted"/>
<name>A0A1E5L835_9FIRM</name>
<dbReference type="STRING" id="1390249.BHU72_13855"/>
<dbReference type="Proteomes" id="UP000095255">
    <property type="component" value="Unassembled WGS sequence"/>
</dbReference>
<keyword evidence="2" id="KW-1185">Reference proteome</keyword>
<organism evidence="1 2">
    <name type="scientific">Desulfuribacillus stibiiarsenatis</name>
    <dbReference type="NCBI Taxonomy" id="1390249"/>
    <lineage>
        <taxon>Bacteria</taxon>
        <taxon>Bacillati</taxon>
        <taxon>Bacillota</taxon>
        <taxon>Desulfuribacillia</taxon>
        <taxon>Desulfuribacillales</taxon>
        <taxon>Desulfuribacillaceae</taxon>
        <taxon>Desulfuribacillus</taxon>
    </lineage>
</organism>
<gene>
    <name evidence="1" type="ORF">BHU72_13855</name>
</gene>
<reference evidence="1 2" key="1">
    <citation type="submission" date="2016-09" db="EMBL/GenBank/DDBJ databases">
        <title>Desulfuribacillus arsenicus sp. nov., an obligately anaerobic, dissimilatory arsenic- and antimonate-reducing bacterium isolated from anoxic sediments.</title>
        <authorList>
            <person name="Abin C.A."/>
            <person name="Hollibaugh J.T."/>
        </authorList>
    </citation>
    <scope>NUCLEOTIDE SEQUENCE [LARGE SCALE GENOMIC DNA]</scope>
    <source>
        <strain evidence="1 2">MLFW-2</strain>
    </source>
</reference>